<reference evidence="5" key="1">
    <citation type="submission" date="2025-08" db="UniProtKB">
        <authorList>
            <consortium name="Ensembl"/>
        </authorList>
    </citation>
    <scope>IDENTIFICATION</scope>
    <source>
        <strain evidence="5">Glennie</strain>
    </source>
</reference>
<dbReference type="GeneTree" id="ENSGT00390000013879"/>
<evidence type="ECO:0000256" key="4">
    <source>
        <dbReference type="SAM" id="MobiDB-lite"/>
    </source>
</evidence>
<dbReference type="AlphaFoldDB" id="A0A6I8N6S7"/>
<dbReference type="Pfam" id="PF15554">
    <property type="entry name" value="FSIP1"/>
    <property type="match status" value="1"/>
</dbReference>
<keyword evidence="6" id="KW-1185">Reference proteome</keyword>
<organism evidence="5 6">
    <name type="scientific">Ornithorhynchus anatinus</name>
    <name type="common">Duckbill platypus</name>
    <dbReference type="NCBI Taxonomy" id="9258"/>
    <lineage>
        <taxon>Eukaryota</taxon>
        <taxon>Metazoa</taxon>
        <taxon>Chordata</taxon>
        <taxon>Craniata</taxon>
        <taxon>Vertebrata</taxon>
        <taxon>Euteleostomi</taxon>
        <taxon>Mammalia</taxon>
        <taxon>Monotremata</taxon>
        <taxon>Ornithorhynchidae</taxon>
        <taxon>Ornithorhynchus</taxon>
    </lineage>
</organism>
<feature type="compositionally biased region" description="Low complexity" evidence="4">
    <location>
        <begin position="388"/>
        <end position="402"/>
    </location>
</feature>
<proteinExistence type="inferred from homology"/>
<dbReference type="Ensembl" id="ENSOANT00000072237.1">
    <property type="protein sequence ID" value="ENSOANP00000036914.1"/>
    <property type="gene ID" value="ENSOANG00000041019.1"/>
</dbReference>
<evidence type="ECO:0000313" key="5">
    <source>
        <dbReference type="Ensembl" id="ENSOANP00000036914.1"/>
    </source>
</evidence>
<accession>A0A6I8N6S7</accession>
<dbReference type="Proteomes" id="UP000002279">
    <property type="component" value="Unplaced"/>
</dbReference>
<dbReference type="PRINTS" id="PR02075">
    <property type="entry name" value="FIBSHEATHIP1"/>
</dbReference>
<feature type="compositionally biased region" description="Acidic residues" evidence="4">
    <location>
        <begin position="171"/>
        <end position="183"/>
    </location>
</feature>
<comment type="similarity">
    <text evidence="1">Belongs to the FSIP1 family.</text>
</comment>
<reference evidence="5" key="2">
    <citation type="submission" date="2025-09" db="UniProtKB">
        <authorList>
            <consortium name="Ensembl"/>
        </authorList>
    </citation>
    <scope>IDENTIFICATION</scope>
    <source>
        <strain evidence="5">Glennie</strain>
    </source>
</reference>
<dbReference type="PANTHER" id="PTHR22012">
    <property type="entry name" value="FIBROUS SHEATH INTERACTING PROTEIN 1"/>
    <property type="match status" value="1"/>
</dbReference>
<feature type="region of interest" description="Disordered" evidence="4">
    <location>
        <begin position="82"/>
        <end position="132"/>
    </location>
</feature>
<name>A0A6I8N6S7_ORNAN</name>
<feature type="compositionally biased region" description="Basic and acidic residues" evidence="4">
    <location>
        <begin position="105"/>
        <end position="129"/>
    </location>
</feature>
<evidence type="ECO:0000313" key="6">
    <source>
        <dbReference type="Proteomes" id="UP000002279"/>
    </source>
</evidence>
<protein>
    <recommendedName>
        <fullName evidence="2">Fibrous sheath-interacting protein 1</fullName>
    </recommendedName>
</protein>
<dbReference type="PANTHER" id="PTHR22012:SF2">
    <property type="entry name" value="FIBROUS SHEATH-INTERACTING PROTEIN 1"/>
    <property type="match status" value="1"/>
</dbReference>
<feature type="compositionally biased region" description="Basic and acidic residues" evidence="4">
    <location>
        <begin position="247"/>
        <end position="275"/>
    </location>
</feature>
<sequence length="416" mass="44577">MKSLDKLLVKRLSQEKEIKKQGQEMRIKLWADLRLVTYPGDLGRNEEIENTRKFWALTASSEEAAAAAPSRCEEDGAVFHSVFHTQLPPGDYENRGGGGAGLDPESEREAGESSDKAGEKPSSRGESELRANTCQDFIKRNIELAKDAGGQLVMMDEEKKRLVELLKASEDEGGDFPATEEEGSGWTVPGEGYTPEPTVCRQLAEIDAKLREVVSETVSEVPSFSSRLQGHLDQGDPTPGVVPGDKALQRNKEERDQRNRLREIDRQLRALKGDPVEGLPGPSEERLRLPLGRGRLAPGPASDLVPPSPTDQPLLPSGLDGPATVGSVAPGPPGLAEEVEVAAPGDADNNDDVFTVSTPRGAGGLENPSFPEEEGCQASWTNDPDLSAGAPRPGVPRTPRTGGRCGSARKSPRSGC</sequence>
<dbReference type="InterPro" id="IPR026246">
    <property type="entry name" value="Fsip1"/>
</dbReference>
<feature type="region of interest" description="Disordered" evidence="4">
    <location>
        <begin position="217"/>
        <end position="416"/>
    </location>
</feature>
<dbReference type="InParanoid" id="A0A6I8N6S7"/>
<dbReference type="Bgee" id="ENSOANG00000041019">
    <property type="expression patterns" value="Expressed in testis and 5 other cell types or tissues"/>
</dbReference>
<feature type="compositionally biased region" description="Low complexity" evidence="4">
    <location>
        <begin position="289"/>
        <end position="301"/>
    </location>
</feature>
<evidence type="ECO:0000256" key="1">
    <source>
        <dbReference type="ARBA" id="ARBA00010495"/>
    </source>
</evidence>
<evidence type="ECO:0000256" key="3">
    <source>
        <dbReference type="ARBA" id="ARBA00023054"/>
    </source>
</evidence>
<feature type="region of interest" description="Disordered" evidence="4">
    <location>
        <begin position="169"/>
        <end position="196"/>
    </location>
</feature>
<keyword evidence="3" id="KW-0175">Coiled coil</keyword>
<evidence type="ECO:0000256" key="2">
    <source>
        <dbReference type="ARBA" id="ARBA00019480"/>
    </source>
</evidence>
<feature type="compositionally biased region" description="Low complexity" evidence="4">
    <location>
        <begin position="217"/>
        <end position="226"/>
    </location>
</feature>